<keyword evidence="2 7" id="KW-0349">Heme</keyword>
<evidence type="ECO:0000256" key="1">
    <source>
        <dbReference type="ARBA" id="ARBA00010617"/>
    </source>
</evidence>
<dbReference type="EMBL" id="JACJQH010000031">
    <property type="protein sequence ID" value="MBD2197718.1"/>
    <property type="molecule type" value="Genomic_DNA"/>
</dbReference>
<dbReference type="SUPFAM" id="SSF48264">
    <property type="entry name" value="Cytochrome P450"/>
    <property type="match status" value="1"/>
</dbReference>
<name>A0ABR8ACU3_9CYAN</name>
<sequence>MAQDIFELPAPPINSMVGHLVELGEDPLGFLTRCRDYGDIVPLRLGLTPSCVLTNPEYIEEVLKNRETFIKSRGFRVLKTLLGEGLLTAEGESWLSQRRLAQPVFHQRRINEYGETMVDYTNRMLQSWQDGEVHDIHADMMRLTLAIVMKCIFNADVDAGEAKVVANALDVTMHWFESKRRQNFLVWEWFPRPENIRYRHAVAEMDAAIYQLISDRRQSGEKTNDLLSMLMEARDEETQEQMNDKLLRDEVATLMLAGHETTANTLSWTWMLLSQHPEVQAKLLAELNEVLQGNLPTIQDLSRLTYTQQVIKESMRLYPPVSLIGREAAEDTTIGDYEIAQGTTIMISQWVMHRHPKYFPNPEVFQPERWTEEFEKQLPRGVYFPFGDGPRICIGKGFAQMEAALLLATIAQRFQVELVPGFPIVPQPSITLRPEYGIKVNIKQIVKGNAPEQPIPRFTMKTTT</sequence>
<dbReference type="InterPro" id="IPR017972">
    <property type="entry name" value="Cyt_P450_CS"/>
</dbReference>
<dbReference type="InterPro" id="IPR001128">
    <property type="entry name" value="Cyt_P450"/>
</dbReference>
<gene>
    <name evidence="8" type="ORF">H6G24_19780</name>
</gene>
<evidence type="ECO:0000256" key="6">
    <source>
        <dbReference type="ARBA" id="ARBA00023033"/>
    </source>
</evidence>
<dbReference type="PRINTS" id="PR00385">
    <property type="entry name" value="P450"/>
</dbReference>
<keyword evidence="3 7" id="KW-0479">Metal-binding</keyword>
<dbReference type="InterPro" id="IPR036396">
    <property type="entry name" value="Cyt_P450_sf"/>
</dbReference>
<dbReference type="InterPro" id="IPR002401">
    <property type="entry name" value="Cyt_P450_E_grp-I"/>
</dbReference>
<keyword evidence="9" id="KW-1185">Reference proteome</keyword>
<protein>
    <submittedName>
        <fullName evidence="8">Cytochrome P450</fullName>
    </submittedName>
</protein>
<dbReference type="Proteomes" id="UP000658514">
    <property type="component" value="Unassembled WGS sequence"/>
</dbReference>
<organism evidence="8 9">
    <name type="scientific">Calothrix parietina FACHB-288</name>
    <dbReference type="NCBI Taxonomy" id="2692896"/>
    <lineage>
        <taxon>Bacteria</taxon>
        <taxon>Bacillati</taxon>
        <taxon>Cyanobacteriota</taxon>
        <taxon>Cyanophyceae</taxon>
        <taxon>Nostocales</taxon>
        <taxon>Calotrichaceae</taxon>
        <taxon>Calothrix</taxon>
    </lineage>
</organism>
<dbReference type="InterPro" id="IPR050196">
    <property type="entry name" value="Cytochrome_P450_Monoox"/>
</dbReference>
<proteinExistence type="inferred from homology"/>
<evidence type="ECO:0000313" key="8">
    <source>
        <dbReference type="EMBL" id="MBD2197718.1"/>
    </source>
</evidence>
<evidence type="ECO:0000256" key="5">
    <source>
        <dbReference type="ARBA" id="ARBA00023004"/>
    </source>
</evidence>
<dbReference type="CDD" id="cd20620">
    <property type="entry name" value="CYP132-like"/>
    <property type="match status" value="1"/>
</dbReference>
<evidence type="ECO:0000256" key="3">
    <source>
        <dbReference type="ARBA" id="ARBA00022723"/>
    </source>
</evidence>
<dbReference type="Pfam" id="PF00067">
    <property type="entry name" value="p450"/>
    <property type="match status" value="1"/>
</dbReference>
<evidence type="ECO:0000256" key="7">
    <source>
        <dbReference type="RuleBase" id="RU000461"/>
    </source>
</evidence>
<dbReference type="Gene3D" id="1.10.630.10">
    <property type="entry name" value="Cytochrome P450"/>
    <property type="match status" value="1"/>
</dbReference>
<evidence type="ECO:0000313" key="9">
    <source>
        <dbReference type="Proteomes" id="UP000658514"/>
    </source>
</evidence>
<evidence type="ECO:0000256" key="4">
    <source>
        <dbReference type="ARBA" id="ARBA00023002"/>
    </source>
</evidence>
<evidence type="ECO:0000256" key="2">
    <source>
        <dbReference type="ARBA" id="ARBA00022617"/>
    </source>
</evidence>
<comment type="caution">
    <text evidence="8">The sequence shown here is derived from an EMBL/GenBank/DDBJ whole genome shotgun (WGS) entry which is preliminary data.</text>
</comment>
<dbReference type="PANTHER" id="PTHR24291:SF50">
    <property type="entry name" value="BIFUNCTIONAL ALBAFLAVENONE MONOOXYGENASE_TERPENE SYNTHASE"/>
    <property type="match status" value="1"/>
</dbReference>
<dbReference type="PRINTS" id="PR00463">
    <property type="entry name" value="EP450I"/>
</dbReference>
<accession>A0ABR8ACU3</accession>
<dbReference type="RefSeq" id="WP_190543442.1">
    <property type="nucleotide sequence ID" value="NZ_CAWPNO010000064.1"/>
</dbReference>
<keyword evidence="5 7" id="KW-0408">Iron</keyword>
<dbReference type="PROSITE" id="PS00086">
    <property type="entry name" value="CYTOCHROME_P450"/>
    <property type="match status" value="1"/>
</dbReference>
<comment type="similarity">
    <text evidence="1 7">Belongs to the cytochrome P450 family.</text>
</comment>
<keyword evidence="6 7" id="KW-0503">Monooxygenase</keyword>
<keyword evidence="4 7" id="KW-0560">Oxidoreductase</keyword>
<reference evidence="8 9" key="1">
    <citation type="journal article" date="2020" name="ISME J.">
        <title>Comparative genomics reveals insights into cyanobacterial evolution and habitat adaptation.</title>
        <authorList>
            <person name="Chen M.Y."/>
            <person name="Teng W.K."/>
            <person name="Zhao L."/>
            <person name="Hu C.X."/>
            <person name="Zhou Y.K."/>
            <person name="Han B.P."/>
            <person name="Song L.R."/>
            <person name="Shu W.S."/>
        </authorList>
    </citation>
    <scope>NUCLEOTIDE SEQUENCE [LARGE SCALE GENOMIC DNA]</scope>
    <source>
        <strain evidence="8 9">FACHB-288</strain>
    </source>
</reference>
<dbReference type="PANTHER" id="PTHR24291">
    <property type="entry name" value="CYTOCHROME P450 FAMILY 4"/>
    <property type="match status" value="1"/>
</dbReference>